<dbReference type="EMBL" id="UINC01001209">
    <property type="protein sequence ID" value="SUZ74389.1"/>
    <property type="molecule type" value="Genomic_DNA"/>
</dbReference>
<dbReference type="PANTHER" id="PTHR32303">
    <property type="entry name" value="QUINOPROTEIN ALCOHOL DEHYDROGENASE (CYTOCHROME C)"/>
    <property type="match status" value="1"/>
</dbReference>
<dbReference type="InterPro" id="IPR002372">
    <property type="entry name" value="PQQ_rpt_dom"/>
</dbReference>
<sequence length="670" mass="72206">MRRRPLALIIAIAAHGLIAVDLGAQTALPSTNTGEWPTYGGDLANTRYAPLDQIDARNFDELEIAWRFKTDNLGPQPEFKLEGTPLMVGDVLYATAGTRRSVIALDADTGELLWVHGEREGERAAAAPRLLSGRGLSYWTDGPRRNQERILYVTIGFQLVALDARTGQRVPDFGSSGSVDLKAAATYGEGRSIDLVSGELGTHAAPAVAGDVVIVGGTFRDAPAPRTHNNTKGLVQAFDVRTGARLWTFNTVPGPGEHGHDTWLNDSWGINGNNGVWTQISVDEELGLVYLPVETPSGDYYGGHRPGDNLFGESLVAVDLRTGERRWHFQFVHHPIWGFDMACAPILIDIVVDGRPIKAVAQPGKQAFLYVLDRETGEPVWPIEERPVPQGDVPGEWYSPTQPFPTRPPAYDRQGSSIDDLINFTPELRAEAIDLVSRYRLGPIFTPPVVSRADGPIATLGLGAGSGGTNWPGGAFDPETRTVYVPSQANFYSWELIPPPDPELSDMRYVKGTATRGVGHGGLRDLNVRGLPLAKPPYGRLSAIDVDEGTIRWQTPKGPTPDRVKNHAALAGLDIPPTGETCSGLVGLLVTSTLLVSGDCSAHAVDGGPQRGSMLRAYDKATGVEVGAVYMPAQQSGSPMTYLVNERQYIVVAVGGGNYSGEYLAFRLPD</sequence>
<dbReference type="AlphaFoldDB" id="A0A381Q7M8"/>
<comment type="cofactor">
    <cofactor evidence="1">
        <name>pyrroloquinoline quinone</name>
        <dbReference type="ChEBI" id="CHEBI:58442"/>
    </cofactor>
</comment>
<feature type="region of interest" description="Disordered" evidence="4">
    <location>
        <begin position="382"/>
        <end position="408"/>
    </location>
</feature>
<evidence type="ECO:0000259" key="5">
    <source>
        <dbReference type="Pfam" id="PF01011"/>
    </source>
</evidence>
<name>A0A381Q7M8_9ZZZZ</name>
<dbReference type="SMART" id="SM00564">
    <property type="entry name" value="PQQ"/>
    <property type="match status" value="5"/>
</dbReference>
<dbReference type="Pfam" id="PF01011">
    <property type="entry name" value="PQQ"/>
    <property type="match status" value="1"/>
</dbReference>
<evidence type="ECO:0000256" key="1">
    <source>
        <dbReference type="ARBA" id="ARBA00001931"/>
    </source>
</evidence>
<comment type="similarity">
    <text evidence="2">Belongs to the bacterial PQQ dehydrogenase family.</text>
</comment>
<evidence type="ECO:0000256" key="3">
    <source>
        <dbReference type="ARBA" id="ARBA00023002"/>
    </source>
</evidence>
<proteinExistence type="inferred from homology"/>
<evidence type="ECO:0000313" key="6">
    <source>
        <dbReference type="EMBL" id="SUZ74389.1"/>
    </source>
</evidence>
<dbReference type="InterPro" id="IPR018391">
    <property type="entry name" value="PQQ_b-propeller_rpt"/>
</dbReference>
<accession>A0A381Q7M8</accession>
<dbReference type="GO" id="GO:0016491">
    <property type="term" value="F:oxidoreductase activity"/>
    <property type="evidence" value="ECO:0007669"/>
    <property type="project" value="UniProtKB-KW"/>
</dbReference>
<reference evidence="6" key="1">
    <citation type="submission" date="2018-05" db="EMBL/GenBank/DDBJ databases">
        <authorList>
            <person name="Lanie J.A."/>
            <person name="Ng W.-L."/>
            <person name="Kazmierczak K.M."/>
            <person name="Andrzejewski T.M."/>
            <person name="Davidsen T.M."/>
            <person name="Wayne K.J."/>
            <person name="Tettelin H."/>
            <person name="Glass J.I."/>
            <person name="Rusch D."/>
            <person name="Podicherti R."/>
            <person name="Tsui H.-C.T."/>
            <person name="Winkler M.E."/>
        </authorList>
    </citation>
    <scope>NUCLEOTIDE SEQUENCE</scope>
</reference>
<evidence type="ECO:0000256" key="2">
    <source>
        <dbReference type="ARBA" id="ARBA00008156"/>
    </source>
</evidence>
<organism evidence="6">
    <name type="scientific">marine metagenome</name>
    <dbReference type="NCBI Taxonomy" id="408172"/>
    <lineage>
        <taxon>unclassified sequences</taxon>
        <taxon>metagenomes</taxon>
        <taxon>ecological metagenomes</taxon>
    </lineage>
</organism>
<protein>
    <recommendedName>
        <fullName evidence="5">Pyrrolo-quinoline quinone repeat domain-containing protein</fullName>
    </recommendedName>
</protein>
<dbReference type="PANTHER" id="PTHR32303:SF4">
    <property type="entry name" value="QUINOPROTEIN GLUCOSE DEHYDROGENASE"/>
    <property type="match status" value="1"/>
</dbReference>
<feature type="domain" description="Pyrrolo-quinoline quinone repeat" evidence="5">
    <location>
        <begin position="36"/>
        <end position="650"/>
    </location>
</feature>
<dbReference type="SUPFAM" id="SSF50998">
    <property type="entry name" value="Quinoprotein alcohol dehydrogenase-like"/>
    <property type="match status" value="1"/>
</dbReference>
<gene>
    <name evidence="6" type="ORF">METZ01_LOCUS27243</name>
</gene>
<dbReference type="Gene3D" id="2.140.10.10">
    <property type="entry name" value="Quinoprotein alcohol dehydrogenase-like superfamily"/>
    <property type="match status" value="2"/>
</dbReference>
<evidence type="ECO:0000256" key="4">
    <source>
        <dbReference type="SAM" id="MobiDB-lite"/>
    </source>
</evidence>
<dbReference type="InterPro" id="IPR011047">
    <property type="entry name" value="Quinoprotein_ADH-like_sf"/>
</dbReference>
<keyword evidence="3" id="KW-0560">Oxidoreductase</keyword>